<dbReference type="Proteomes" id="UP000287651">
    <property type="component" value="Unassembled WGS sequence"/>
</dbReference>
<evidence type="ECO:0000313" key="1">
    <source>
        <dbReference type="EMBL" id="RRT74992.1"/>
    </source>
</evidence>
<sequence length="397" mass="42247">MAMAAAEFPTLHAPCPVSKALTLVPVAGFSLLIAFSENPRCDGDAFLVIFTTTIISLTLVNRHISLADLLQRSTLPSADRNNDLLVAYTPAVITVAPYRCYYRPHLSPVVHAVAATIVATFLYHNDLSLPSLPLIATHNPLSLAPTVAAICPSVVSSLSLPYPFFPSVTASIAACMTLPASTTVISHCHLYPIITTSPASCCPLLPLLVDSHRCWLSTPPPAAAAKMLALGSLAASLPLFPTVVDHEPLATPLCSSLPSSFSPRLHRCFLCLSFVSNTRTAEKESLAIRPRKPPLLLLPLPLSPFSLSAAEASLLEMMLPVSPSSNAPSTVAHNHYDIILAAITILAASSLALCRLTSRVSFPSDRISCAALSLSPFMGTFQERAHDSFRTVGAQER</sequence>
<organism evidence="1 2">
    <name type="scientific">Ensete ventricosum</name>
    <name type="common">Abyssinian banana</name>
    <name type="synonym">Musa ensete</name>
    <dbReference type="NCBI Taxonomy" id="4639"/>
    <lineage>
        <taxon>Eukaryota</taxon>
        <taxon>Viridiplantae</taxon>
        <taxon>Streptophyta</taxon>
        <taxon>Embryophyta</taxon>
        <taxon>Tracheophyta</taxon>
        <taxon>Spermatophyta</taxon>
        <taxon>Magnoliopsida</taxon>
        <taxon>Liliopsida</taxon>
        <taxon>Zingiberales</taxon>
        <taxon>Musaceae</taxon>
        <taxon>Ensete</taxon>
    </lineage>
</organism>
<comment type="caution">
    <text evidence="1">The sequence shown here is derived from an EMBL/GenBank/DDBJ whole genome shotgun (WGS) entry which is preliminary data.</text>
</comment>
<gene>
    <name evidence="1" type="ORF">B296_00031734</name>
</gene>
<evidence type="ECO:0000313" key="2">
    <source>
        <dbReference type="Proteomes" id="UP000287651"/>
    </source>
</evidence>
<dbReference type="EMBL" id="AMZH03002616">
    <property type="protein sequence ID" value="RRT74992.1"/>
    <property type="molecule type" value="Genomic_DNA"/>
</dbReference>
<dbReference type="AlphaFoldDB" id="A0A427AFP0"/>
<protein>
    <submittedName>
        <fullName evidence="1">Uncharacterized protein</fullName>
    </submittedName>
</protein>
<proteinExistence type="predicted"/>
<accession>A0A427AFP0</accession>
<reference evidence="1 2" key="1">
    <citation type="journal article" date="2014" name="Agronomy (Basel)">
        <title>A Draft Genome Sequence for Ensete ventricosum, the Drought-Tolerant Tree Against Hunger.</title>
        <authorList>
            <person name="Harrison J."/>
            <person name="Moore K.A."/>
            <person name="Paszkiewicz K."/>
            <person name="Jones T."/>
            <person name="Grant M."/>
            <person name="Ambacheew D."/>
            <person name="Muzemil S."/>
            <person name="Studholme D.J."/>
        </authorList>
    </citation>
    <scope>NUCLEOTIDE SEQUENCE [LARGE SCALE GENOMIC DNA]</scope>
</reference>
<name>A0A427AFP0_ENSVE</name>